<dbReference type="PANTHER" id="PTHR13420">
    <property type="entry name" value="UPF0235 PROTEIN C15ORF40"/>
    <property type="match status" value="1"/>
</dbReference>
<gene>
    <name evidence="2" type="ORF">UT41_C0001G0619</name>
</gene>
<dbReference type="Pfam" id="PF02594">
    <property type="entry name" value="DUF167"/>
    <property type="match status" value="1"/>
</dbReference>
<dbReference type="Gene3D" id="3.30.1200.10">
    <property type="entry name" value="YggU-like"/>
    <property type="match status" value="1"/>
</dbReference>
<evidence type="ECO:0000313" key="2">
    <source>
        <dbReference type="EMBL" id="KKR13075.1"/>
    </source>
</evidence>
<comment type="caution">
    <text evidence="2">The sequence shown here is derived from an EMBL/GenBank/DDBJ whole genome shotgun (WGS) entry which is preliminary data.</text>
</comment>
<dbReference type="PANTHER" id="PTHR13420:SF7">
    <property type="entry name" value="UPF0235 PROTEIN C15ORF40"/>
    <property type="match status" value="1"/>
</dbReference>
<dbReference type="AlphaFoldDB" id="A0A0G0QRR8"/>
<dbReference type="GO" id="GO:0005737">
    <property type="term" value="C:cytoplasm"/>
    <property type="evidence" value="ECO:0007669"/>
    <property type="project" value="TreeGrafter"/>
</dbReference>
<dbReference type="InterPro" id="IPR036591">
    <property type="entry name" value="YggU-like_sf"/>
</dbReference>
<accession>A0A0G0QRR8</accession>
<dbReference type="Proteomes" id="UP000034665">
    <property type="component" value="Unassembled WGS sequence"/>
</dbReference>
<dbReference type="InterPro" id="IPR003746">
    <property type="entry name" value="DUF167"/>
</dbReference>
<reference evidence="2 3" key="1">
    <citation type="journal article" date="2015" name="Nature">
        <title>rRNA introns, odd ribosomes, and small enigmatic genomes across a large radiation of phyla.</title>
        <authorList>
            <person name="Brown C.T."/>
            <person name="Hug L.A."/>
            <person name="Thomas B.C."/>
            <person name="Sharon I."/>
            <person name="Castelle C.J."/>
            <person name="Singh A."/>
            <person name="Wilkins M.J."/>
            <person name="Williams K.H."/>
            <person name="Banfield J.F."/>
        </authorList>
    </citation>
    <scope>NUCLEOTIDE SEQUENCE [LARGE SCALE GENOMIC DNA]</scope>
</reference>
<dbReference type="EMBL" id="LBWR01000001">
    <property type="protein sequence ID" value="KKR13075.1"/>
    <property type="molecule type" value="Genomic_DNA"/>
</dbReference>
<evidence type="ECO:0000313" key="3">
    <source>
        <dbReference type="Proteomes" id="UP000034665"/>
    </source>
</evidence>
<organism evidence="2 3">
    <name type="scientific">Candidatus Wolfebacteria bacterium GW2011_GWC2_39_22</name>
    <dbReference type="NCBI Taxonomy" id="1619013"/>
    <lineage>
        <taxon>Bacteria</taxon>
        <taxon>Candidatus Wolfeibacteriota</taxon>
    </lineage>
</organism>
<name>A0A0G0QRR8_9BACT</name>
<comment type="similarity">
    <text evidence="1">Belongs to the UPF0235 family.</text>
</comment>
<dbReference type="SUPFAM" id="SSF69786">
    <property type="entry name" value="YggU-like"/>
    <property type="match status" value="1"/>
</dbReference>
<protein>
    <submittedName>
        <fullName evidence="2">Uncharacterized protein</fullName>
    </submittedName>
</protein>
<dbReference type="STRING" id="1619013.UT41_C0001G0619"/>
<proteinExistence type="inferred from homology"/>
<sequence length="75" mass="8268">MIKIYITVKTNAKEQGVEKISETEYKVSVKATPIQGKANIAVVNALAEYFNVTKSEVSITGGYFGKKKIVEIGWN</sequence>
<dbReference type="NCBIfam" id="TIGR00251">
    <property type="entry name" value="DUF167 family protein"/>
    <property type="match status" value="1"/>
</dbReference>
<evidence type="ECO:0000256" key="1">
    <source>
        <dbReference type="ARBA" id="ARBA00010364"/>
    </source>
</evidence>
<dbReference type="SMART" id="SM01152">
    <property type="entry name" value="DUF167"/>
    <property type="match status" value="1"/>
</dbReference>